<proteinExistence type="inferred from homology"/>
<evidence type="ECO:0000256" key="16">
    <source>
        <dbReference type="ARBA" id="ARBA00023128"/>
    </source>
</evidence>
<evidence type="ECO:0000256" key="4">
    <source>
        <dbReference type="ARBA" id="ARBA00006704"/>
    </source>
</evidence>
<dbReference type="SUPFAM" id="SSF81333">
    <property type="entry name" value="F1F0 ATP synthase subunit C"/>
    <property type="match status" value="1"/>
</dbReference>
<keyword evidence="14" id="KW-0406">Ion transport</keyword>
<evidence type="ECO:0000256" key="10">
    <source>
        <dbReference type="ARBA" id="ARBA00022741"/>
    </source>
</evidence>
<dbReference type="Pfam" id="PF00137">
    <property type="entry name" value="ATP-synt_C"/>
    <property type="match status" value="1"/>
</dbReference>
<dbReference type="GO" id="GO:0031966">
    <property type="term" value="C:mitochondrial membrane"/>
    <property type="evidence" value="ECO:0007669"/>
    <property type="project" value="UniProtKB-SubCell"/>
</dbReference>
<gene>
    <name evidence="23" type="ORF">Sradi_7061300</name>
</gene>
<evidence type="ECO:0000259" key="21">
    <source>
        <dbReference type="Pfam" id="PF00116"/>
    </source>
</evidence>
<evidence type="ECO:0000256" key="14">
    <source>
        <dbReference type="ARBA" id="ARBA00023065"/>
    </source>
</evidence>
<protein>
    <recommendedName>
        <fullName evidence="6">ATP synthase subunit 9, mitochondrial</fullName>
    </recommendedName>
    <alternativeName>
        <fullName evidence="18">Lipid-binding protein</fullName>
    </alternativeName>
</protein>
<dbReference type="PROSITE" id="PS00605">
    <property type="entry name" value="ATPASE_C"/>
    <property type="match status" value="1"/>
</dbReference>
<dbReference type="InterPro" id="IPR002429">
    <property type="entry name" value="CcO_II-like_C"/>
</dbReference>
<evidence type="ECO:0000256" key="17">
    <source>
        <dbReference type="ARBA" id="ARBA00023136"/>
    </source>
</evidence>
<dbReference type="PANTHER" id="PTHR10031:SF0">
    <property type="entry name" value="ATPASE PROTEIN 9"/>
    <property type="match status" value="1"/>
</dbReference>
<dbReference type="GO" id="GO:0008289">
    <property type="term" value="F:lipid binding"/>
    <property type="evidence" value="ECO:0007669"/>
    <property type="project" value="UniProtKB-KW"/>
</dbReference>
<dbReference type="GO" id="GO:0045259">
    <property type="term" value="C:proton-transporting ATP synthase complex"/>
    <property type="evidence" value="ECO:0007669"/>
    <property type="project" value="UniProtKB-KW"/>
</dbReference>
<evidence type="ECO:0000256" key="8">
    <source>
        <dbReference type="ARBA" id="ARBA00022547"/>
    </source>
</evidence>
<comment type="function">
    <text evidence="2">This protein is one of the chains of the nonenzymatic membrane component (F0) of mitochondrial ATPase.</text>
</comment>
<keyword evidence="11" id="KW-0375">Hydrogen ion transport</keyword>
<dbReference type="HAMAP" id="MF_01396">
    <property type="entry name" value="ATP_synth_c_bact"/>
    <property type="match status" value="1"/>
</dbReference>
<keyword evidence="8" id="KW-0138">CF(0)</keyword>
<comment type="subunit">
    <text evidence="5">F-type ATPases have 2 components, CF(1) - the catalytic core - and CF(0) - the membrane proton channel. CF(1) has five subunits: alpha(3), beta(3), gamma(1), delta(1), epsilon(1). CF(0) has three main subunits: a, b and c.</text>
</comment>
<evidence type="ECO:0000256" key="15">
    <source>
        <dbReference type="ARBA" id="ARBA00023121"/>
    </source>
</evidence>
<dbReference type="GO" id="GO:0033177">
    <property type="term" value="C:proton-transporting two-sector ATPase complex, proton-transporting domain"/>
    <property type="evidence" value="ECO:0007669"/>
    <property type="project" value="InterPro"/>
</dbReference>
<comment type="subcellular location">
    <subcellularLocation>
        <location evidence="3">Mitochondrion membrane</location>
        <topology evidence="3">Multi-pass membrane protein</topology>
    </subcellularLocation>
</comment>
<evidence type="ECO:0000313" key="23">
    <source>
        <dbReference type="EMBL" id="KAL0289956.1"/>
    </source>
</evidence>
<evidence type="ECO:0000256" key="9">
    <source>
        <dbReference type="ARBA" id="ARBA00022692"/>
    </source>
</evidence>
<evidence type="ECO:0000256" key="19">
    <source>
        <dbReference type="ARBA" id="ARBA00049512"/>
    </source>
</evidence>
<dbReference type="GO" id="GO:0005524">
    <property type="term" value="F:ATP binding"/>
    <property type="evidence" value="ECO:0007669"/>
    <property type="project" value="UniProtKB-KW"/>
</dbReference>
<name>A0AAW2J617_SESRA</name>
<keyword evidence="10" id="KW-0547">Nucleotide-binding</keyword>
<evidence type="ECO:0000256" key="13">
    <source>
        <dbReference type="ARBA" id="ARBA00022989"/>
    </source>
</evidence>
<accession>A0AAW2J617</accession>
<feature type="domain" description="V-ATPase proteolipid subunit C-like" evidence="22">
    <location>
        <begin position="19"/>
        <end position="75"/>
    </location>
</feature>
<dbReference type="PANTHER" id="PTHR10031">
    <property type="entry name" value="ATP SYNTHASE LIPID-BINDING PROTEIN, MITOCHONDRIAL"/>
    <property type="match status" value="1"/>
</dbReference>
<reference evidence="23" key="2">
    <citation type="journal article" date="2024" name="Plant">
        <title>Genomic evolution and insights into agronomic trait innovations of Sesamum species.</title>
        <authorList>
            <person name="Miao H."/>
            <person name="Wang L."/>
            <person name="Qu L."/>
            <person name="Liu H."/>
            <person name="Sun Y."/>
            <person name="Le M."/>
            <person name="Wang Q."/>
            <person name="Wei S."/>
            <person name="Zheng Y."/>
            <person name="Lin W."/>
            <person name="Duan Y."/>
            <person name="Cao H."/>
            <person name="Xiong S."/>
            <person name="Wang X."/>
            <person name="Wei L."/>
            <person name="Li C."/>
            <person name="Ma Q."/>
            <person name="Ju M."/>
            <person name="Zhao R."/>
            <person name="Li G."/>
            <person name="Mu C."/>
            <person name="Tian Q."/>
            <person name="Mei H."/>
            <person name="Zhang T."/>
            <person name="Gao T."/>
            <person name="Zhang H."/>
        </authorList>
    </citation>
    <scope>NUCLEOTIDE SEQUENCE</scope>
    <source>
        <strain evidence="23">G02</strain>
    </source>
</reference>
<dbReference type="InterPro" id="IPR020537">
    <property type="entry name" value="ATP_synth_F0_csu_DDCD_BS"/>
</dbReference>
<evidence type="ECO:0000256" key="11">
    <source>
        <dbReference type="ARBA" id="ARBA00022781"/>
    </source>
</evidence>
<dbReference type="InterPro" id="IPR038662">
    <property type="entry name" value="ATP_synth_F0_csu_sf"/>
</dbReference>
<evidence type="ECO:0000256" key="5">
    <source>
        <dbReference type="ARBA" id="ARBA00011648"/>
    </source>
</evidence>
<dbReference type="Pfam" id="PF00116">
    <property type="entry name" value="COX2"/>
    <property type="match status" value="1"/>
</dbReference>
<dbReference type="GO" id="GO:0005507">
    <property type="term" value="F:copper ion binding"/>
    <property type="evidence" value="ECO:0007669"/>
    <property type="project" value="InterPro"/>
</dbReference>
<dbReference type="GO" id="GO:0015986">
    <property type="term" value="P:proton motive force-driven ATP synthesis"/>
    <property type="evidence" value="ECO:0007669"/>
    <property type="project" value="InterPro"/>
</dbReference>
<keyword evidence="15" id="KW-0446">Lipid-binding</keyword>
<feature type="transmembrane region" description="Helical" evidence="20">
    <location>
        <begin position="56"/>
        <end position="75"/>
    </location>
</feature>
<keyword evidence="7" id="KW-0813">Transport</keyword>
<evidence type="ECO:0000256" key="2">
    <source>
        <dbReference type="ARBA" id="ARBA00002351"/>
    </source>
</evidence>
<evidence type="ECO:0000256" key="7">
    <source>
        <dbReference type="ARBA" id="ARBA00022448"/>
    </source>
</evidence>
<evidence type="ECO:0000256" key="6">
    <source>
        <dbReference type="ARBA" id="ARBA00019317"/>
    </source>
</evidence>
<evidence type="ECO:0000256" key="20">
    <source>
        <dbReference type="SAM" id="Phobius"/>
    </source>
</evidence>
<dbReference type="CDD" id="cd18182">
    <property type="entry name" value="ATP-synt_Fo_c_ATP5G3"/>
    <property type="match status" value="1"/>
</dbReference>
<comment type="catalytic activity">
    <reaction evidence="19">
        <text>4 Fe(II)-[cytochrome c] + O2 + 8 H(+)(in) = 4 Fe(III)-[cytochrome c] + 2 H2O + 4 H(+)(out)</text>
        <dbReference type="Rhea" id="RHEA:11436"/>
        <dbReference type="Rhea" id="RHEA-COMP:10350"/>
        <dbReference type="Rhea" id="RHEA-COMP:14399"/>
        <dbReference type="ChEBI" id="CHEBI:15377"/>
        <dbReference type="ChEBI" id="CHEBI:15378"/>
        <dbReference type="ChEBI" id="CHEBI:15379"/>
        <dbReference type="ChEBI" id="CHEBI:29033"/>
        <dbReference type="ChEBI" id="CHEBI:29034"/>
        <dbReference type="EC" id="7.1.1.9"/>
    </reaction>
    <physiologicalReaction direction="left-to-right" evidence="19">
        <dbReference type="Rhea" id="RHEA:11437"/>
    </physiologicalReaction>
</comment>
<evidence type="ECO:0000256" key="1">
    <source>
        <dbReference type="ARBA" id="ARBA00001935"/>
    </source>
</evidence>
<dbReference type="GO" id="GO:0004129">
    <property type="term" value="F:cytochrome-c oxidase activity"/>
    <property type="evidence" value="ECO:0007669"/>
    <property type="project" value="UniProtKB-EC"/>
</dbReference>
<evidence type="ECO:0000256" key="3">
    <source>
        <dbReference type="ARBA" id="ARBA00004225"/>
    </source>
</evidence>
<dbReference type="InterPro" id="IPR008972">
    <property type="entry name" value="Cupredoxin"/>
</dbReference>
<feature type="transmembrane region" description="Helical" evidence="20">
    <location>
        <begin position="20"/>
        <end position="44"/>
    </location>
</feature>
<sequence>MKKREESPEDEMLEGAKLIGAGAATIALAGAAVGIGNVFSSLIHSVARNPSLAKQLFGYAILGFALTEAIAFYGMEDPFSAVIPFLKAPQELVGARDATAGPQNPPLEVVEGPSTFNDLRRLEVDSRLVIPANTHWRNIVTSVDIAHSVARSEEGASNEAPGRPVGGSRNRIYGAEPWSKLDHHRGSGKLNHQDIKYSSDWRSLARCFESLPEPGDEASSLPHLKNIHEKLFQRKTDCILTNPIQKG</sequence>
<comment type="cofactor">
    <cofactor evidence="1">
        <name>Cu cation</name>
        <dbReference type="ChEBI" id="CHEBI:23378"/>
    </cofactor>
</comment>
<dbReference type="InterPro" id="IPR000454">
    <property type="entry name" value="ATP_synth_F0_csu"/>
</dbReference>
<evidence type="ECO:0000256" key="12">
    <source>
        <dbReference type="ARBA" id="ARBA00022840"/>
    </source>
</evidence>
<dbReference type="EMBL" id="JACGWJ010000654">
    <property type="protein sequence ID" value="KAL0289956.1"/>
    <property type="molecule type" value="Genomic_DNA"/>
</dbReference>
<evidence type="ECO:0000256" key="18">
    <source>
        <dbReference type="ARBA" id="ARBA00030961"/>
    </source>
</evidence>
<dbReference type="InterPro" id="IPR002379">
    <property type="entry name" value="ATPase_proteolipid_c-like_dom"/>
</dbReference>
<dbReference type="SUPFAM" id="SSF49503">
    <property type="entry name" value="Cupredoxins"/>
    <property type="match status" value="1"/>
</dbReference>
<keyword evidence="9 20" id="KW-0812">Transmembrane</keyword>
<dbReference type="FunFam" id="1.20.20.10:FF:000005">
    <property type="entry name" value="ATP synthase subunit 9, mitochondrial"/>
    <property type="match status" value="1"/>
</dbReference>
<keyword evidence="12" id="KW-0067">ATP-binding</keyword>
<organism evidence="23">
    <name type="scientific">Sesamum radiatum</name>
    <name type="common">Black benniseed</name>
    <dbReference type="NCBI Taxonomy" id="300843"/>
    <lineage>
        <taxon>Eukaryota</taxon>
        <taxon>Viridiplantae</taxon>
        <taxon>Streptophyta</taxon>
        <taxon>Embryophyta</taxon>
        <taxon>Tracheophyta</taxon>
        <taxon>Spermatophyta</taxon>
        <taxon>Magnoliopsida</taxon>
        <taxon>eudicotyledons</taxon>
        <taxon>Gunneridae</taxon>
        <taxon>Pentapetalae</taxon>
        <taxon>asterids</taxon>
        <taxon>lamiids</taxon>
        <taxon>Lamiales</taxon>
        <taxon>Pedaliaceae</taxon>
        <taxon>Sesamum</taxon>
    </lineage>
</organism>
<comment type="similarity">
    <text evidence="4">Belongs to the ATPase C chain family.</text>
</comment>
<dbReference type="PRINTS" id="PR00124">
    <property type="entry name" value="ATPASEC"/>
</dbReference>
<dbReference type="Gene3D" id="1.20.20.10">
    <property type="entry name" value="F1F0 ATP synthase subunit C"/>
    <property type="match status" value="1"/>
</dbReference>
<feature type="domain" description="Cytochrome oxidase subunit II copper A binding" evidence="21">
    <location>
        <begin position="117"/>
        <end position="157"/>
    </location>
</feature>
<keyword evidence="17 20" id="KW-0472">Membrane</keyword>
<dbReference type="InterPro" id="IPR035921">
    <property type="entry name" value="F/V-ATP_Csub_sf"/>
</dbReference>
<evidence type="ECO:0000259" key="22">
    <source>
        <dbReference type="Pfam" id="PF00137"/>
    </source>
</evidence>
<dbReference type="AlphaFoldDB" id="A0AAW2J617"/>
<keyword evidence="16" id="KW-0496">Mitochondrion</keyword>
<keyword evidence="13 20" id="KW-1133">Transmembrane helix</keyword>
<reference evidence="23" key="1">
    <citation type="submission" date="2020-06" db="EMBL/GenBank/DDBJ databases">
        <authorList>
            <person name="Li T."/>
            <person name="Hu X."/>
            <person name="Zhang T."/>
            <person name="Song X."/>
            <person name="Zhang H."/>
            <person name="Dai N."/>
            <person name="Sheng W."/>
            <person name="Hou X."/>
            <person name="Wei L."/>
        </authorList>
    </citation>
    <scope>NUCLEOTIDE SEQUENCE</scope>
    <source>
        <strain evidence="23">G02</strain>
        <tissue evidence="23">Leaf</tissue>
    </source>
</reference>
<comment type="caution">
    <text evidence="23">The sequence shown here is derived from an EMBL/GenBank/DDBJ whole genome shotgun (WGS) entry which is preliminary data.</text>
</comment>